<dbReference type="InterPro" id="IPR036249">
    <property type="entry name" value="Thioredoxin-like_sf"/>
</dbReference>
<evidence type="ECO:0000256" key="3">
    <source>
        <dbReference type="ARBA" id="ARBA00022748"/>
    </source>
</evidence>
<evidence type="ECO:0000256" key="2">
    <source>
        <dbReference type="ARBA" id="ARBA00007758"/>
    </source>
</evidence>
<protein>
    <submittedName>
        <fullName evidence="8">Periplasmic protein thiol:disulfide oxidoreductase, DsbE subfamily</fullName>
    </submittedName>
</protein>
<dbReference type="EMBL" id="CP017315">
    <property type="protein sequence ID" value="AQS41861.1"/>
    <property type="molecule type" value="Genomic_DNA"/>
</dbReference>
<evidence type="ECO:0000313" key="9">
    <source>
        <dbReference type="Proteomes" id="UP000188912"/>
    </source>
</evidence>
<gene>
    <name evidence="8" type="ORF">BHV28_11750</name>
</gene>
<dbReference type="PANTHER" id="PTHR42852:SF6">
    <property type="entry name" value="THIOL:DISULFIDE INTERCHANGE PROTEIN DSBE"/>
    <property type="match status" value="1"/>
</dbReference>
<dbReference type="GO" id="GO:0017004">
    <property type="term" value="P:cytochrome complex assembly"/>
    <property type="evidence" value="ECO:0007669"/>
    <property type="project" value="UniProtKB-KW"/>
</dbReference>
<keyword evidence="6" id="KW-0472">Membrane</keyword>
<dbReference type="InterPro" id="IPR013740">
    <property type="entry name" value="Redoxin"/>
</dbReference>
<evidence type="ECO:0000256" key="1">
    <source>
        <dbReference type="ARBA" id="ARBA00004196"/>
    </source>
</evidence>
<feature type="domain" description="Thioredoxin" evidence="7">
    <location>
        <begin position="42"/>
        <end position="184"/>
    </location>
</feature>
<dbReference type="SUPFAM" id="SSF52833">
    <property type="entry name" value="Thioredoxin-like"/>
    <property type="match status" value="1"/>
</dbReference>
<evidence type="ECO:0000256" key="5">
    <source>
        <dbReference type="ARBA" id="ARBA00023284"/>
    </source>
</evidence>
<name>A0A1U9JVI7_9HYPH</name>
<accession>A0A1U9JVI7</accession>
<keyword evidence="9" id="KW-1185">Reference proteome</keyword>
<dbReference type="GO" id="GO:0015036">
    <property type="term" value="F:disulfide oxidoreductase activity"/>
    <property type="evidence" value="ECO:0007669"/>
    <property type="project" value="InterPro"/>
</dbReference>
<reference evidence="8 9" key="1">
    <citation type="journal article" date="2010" name="Science">
        <title>Genomic comparison of the ants Camponotus floridanus and Harpegnathos saltator.</title>
        <authorList>
            <person name="Bonasio R."/>
            <person name="Zhang G."/>
            <person name="Ye C."/>
            <person name="Mutti N.S."/>
            <person name="Fang X."/>
            <person name="Qin N."/>
            <person name="Donahue G."/>
            <person name="Yang P."/>
            <person name="Li Q."/>
            <person name="Li C."/>
            <person name="Zhang P."/>
            <person name="Huang Z."/>
            <person name="Berger S.L."/>
            <person name="Reinberg D."/>
            <person name="Wang J."/>
            <person name="Liebig J."/>
        </authorList>
    </citation>
    <scope>NUCLEOTIDE SEQUENCE [LARGE SCALE GENOMIC DNA]</scope>
    <source>
        <strain evidence="8 9">Hsal</strain>
    </source>
</reference>
<dbReference type="Pfam" id="PF08534">
    <property type="entry name" value="Redoxin"/>
    <property type="match status" value="1"/>
</dbReference>
<dbReference type="InterPro" id="IPR013766">
    <property type="entry name" value="Thioredoxin_domain"/>
</dbReference>
<dbReference type="PROSITE" id="PS51352">
    <property type="entry name" value="THIOREDOXIN_2"/>
    <property type="match status" value="1"/>
</dbReference>
<dbReference type="NCBIfam" id="TIGR00385">
    <property type="entry name" value="dsbE"/>
    <property type="match status" value="1"/>
</dbReference>
<comment type="similarity">
    <text evidence="2">Belongs to the thioredoxin family. DsbE subfamily.</text>
</comment>
<comment type="subcellular location">
    <subcellularLocation>
        <location evidence="1">Cell envelope</location>
    </subcellularLocation>
</comment>
<keyword evidence="5" id="KW-0676">Redox-active center</keyword>
<keyword evidence="6" id="KW-1133">Transmembrane helix</keyword>
<keyword evidence="4" id="KW-1015">Disulfide bond</keyword>
<dbReference type="Proteomes" id="UP000188912">
    <property type="component" value="Chromosome"/>
</dbReference>
<dbReference type="Gene3D" id="3.40.30.10">
    <property type="entry name" value="Glutaredoxin"/>
    <property type="match status" value="1"/>
</dbReference>
<dbReference type="InterPro" id="IPR050553">
    <property type="entry name" value="Thioredoxin_ResA/DsbE_sf"/>
</dbReference>
<dbReference type="KEGG" id="thd:BHV28_11750"/>
<dbReference type="InterPro" id="IPR004799">
    <property type="entry name" value="Periplasmic_diS_OxRdtase_DsbE"/>
</dbReference>
<evidence type="ECO:0000256" key="4">
    <source>
        <dbReference type="ARBA" id="ARBA00023157"/>
    </source>
</evidence>
<dbReference type="GO" id="GO:0030288">
    <property type="term" value="C:outer membrane-bounded periplasmic space"/>
    <property type="evidence" value="ECO:0007669"/>
    <property type="project" value="InterPro"/>
</dbReference>
<dbReference type="PANTHER" id="PTHR42852">
    <property type="entry name" value="THIOL:DISULFIDE INTERCHANGE PROTEIN DSBE"/>
    <property type="match status" value="1"/>
</dbReference>
<evidence type="ECO:0000259" key="7">
    <source>
        <dbReference type="PROSITE" id="PS51352"/>
    </source>
</evidence>
<evidence type="ECO:0000313" key="8">
    <source>
        <dbReference type="EMBL" id="AQS41861.1"/>
    </source>
</evidence>
<dbReference type="InterPro" id="IPR017937">
    <property type="entry name" value="Thioredoxin_CS"/>
</dbReference>
<dbReference type="AlphaFoldDB" id="A0A1U9JVI7"/>
<dbReference type="CDD" id="cd03010">
    <property type="entry name" value="TlpA_like_DsbE"/>
    <property type="match status" value="1"/>
</dbReference>
<keyword evidence="3" id="KW-0201">Cytochrome c-type biogenesis</keyword>
<dbReference type="STRING" id="1902579.BHV28_11750"/>
<evidence type="ECO:0000256" key="6">
    <source>
        <dbReference type="SAM" id="Phobius"/>
    </source>
</evidence>
<reference evidence="8 9" key="2">
    <citation type="journal article" date="2016" name="Sci. Rep.">
        <title>The genome of Rhizobiales bacteria in predatory ants reveals urease gene functions but no genes for nitrogen fixation.</title>
        <authorList>
            <person name="Neuvonen M.M."/>
            <person name="Tamarit D."/>
            <person name="Naslund K."/>
            <person name="Liebig J."/>
            <person name="Feldhaar H."/>
            <person name="Moran N.A."/>
            <person name="Guy L."/>
            <person name="Andersson S.G."/>
        </authorList>
    </citation>
    <scope>NUCLEOTIDE SEQUENCE [LARGE SCALE GENOMIC DNA]</scope>
    <source>
        <strain evidence="8 9">Hsal</strain>
    </source>
</reference>
<keyword evidence="6" id="KW-0812">Transmembrane</keyword>
<proteinExistence type="inferred from homology"/>
<dbReference type="PROSITE" id="PS00194">
    <property type="entry name" value="THIOREDOXIN_1"/>
    <property type="match status" value="1"/>
</dbReference>
<feature type="transmembrane region" description="Helical" evidence="6">
    <location>
        <begin position="12"/>
        <end position="34"/>
    </location>
</feature>
<sequence>MTASRTPEPRRLKLLAPLAAFAGFVIFAITGLFMQNSDLPSAFIGRQAPQTPLPALMDGEQDFNPQDFRGRVTLVNFWGSWCPPCREEHPVLMQLAREKTFDLVGVNYADRRTNALRFLSSFGNPYKTTGHDPTSKTAIEWGVYGPPETFVLGKDGTVLYRHIGVLTGDVITSTLRPIIETANAQ</sequence>
<organism evidence="8 9">
    <name type="scientific">Candidatus Tokpelaia hoelldobleri</name>
    <dbReference type="NCBI Taxonomy" id="1902579"/>
    <lineage>
        <taxon>Bacteria</taxon>
        <taxon>Pseudomonadati</taxon>
        <taxon>Pseudomonadota</taxon>
        <taxon>Alphaproteobacteria</taxon>
        <taxon>Hyphomicrobiales</taxon>
        <taxon>Candidatus Tokpelaia</taxon>
    </lineage>
</organism>